<evidence type="ECO:0000313" key="6">
    <source>
        <dbReference type="Proteomes" id="UP001553161"/>
    </source>
</evidence>
<dbReference type="SMART" id="SM00895">
    <property type="entry name" value="FCD"/>
    <property type="match status" value="1"/>
</dbReference>
<dbReference type="Pfam" id="PF00392">
    <property type="entry name" value="GntR"/>
    <property type="match status" value="1"/>
</dbReference>
<dbReference type="Pfam" id="PF07729">
    <property type="entry name" value="FCD"/>
    <property type="match status" value="1"/>
</dbReference>
<keyword evidence="1" id="KW-0805">Transcription regulation</keyword>
<dbReference type="Gene3D" id="1.20.120.530">
    <property type="entry name" value="GntR ligand-binding domain-like"/>
    <property type="match status" value="1"/>
</dbReference>
<protein>
    <submittedName>
        <fullName evidence="5">FadR/GntR family transcriptional regulator</fullName>
    </submittedName>
</protein>
<evidence type="ECO:0000259" key="4">
    <source>
        <dbReference type="PROSITE" id="PS50949"/>
    </source>
</evidence>
<keyword evidence="6" id="KW-1185">Reference proteome</keyword>
<dbReference type="InterPro" id="IPR036388">
    <property type="entry name" value="WH-like_DNA-bd_sf"/>
</dbReference>
<gene>
    <name evidence="5" type="ORF">AB0T83_14975</name>
</gene>
<dbReference type="CDD" id="cd07377">
    <property type="entry name" value="WHTH_GntR"/>
    <property type="match status" value="1"/>
</dbReference>
<dbReference type="SMART" id="SM00345">
    <property type="entry name" value="HTH_GNTR"/>
    <property type="match status" value="1"/>
</dbReference>
<comment type="caution">
    <text evidence="5">The sequence shown here is derived from an EMBL/GenBank/DDBJ whole genome shotgun (WGS) entry which is preliminary data.</text>
</comment>
<keyword evidence="2" id="KW-0238">DNA-binding</keyword>
<dbReference type="PRINTS" id="PR00035">
    <property type="entry name" value="HTHGNTR"/>
</dbReference>
<dbReference type="Gene3D" id="1.10.10.10">
    <property type="entry name" value="Winged helix-like DNA-binding domain superfamily/Winged helix DNA-binding domain"/>
    <property type="match status" value="1"/>
</dbReference>
<dbReference type="SUPFAM" id="SSF46785">
    <property type="entry name" value="Winged helix' DNA-binding domain"/>
    <property type="match status" value="1"/>
</dbReference>
<dbReference type="EMBL" id="JBFBVU010000021">
    <property type="protein sequence ID" value="MEV8468078.1"/>
    <property type="molecule type" value="Genomic_DNA"/>
</dbReference>
<evidence type="ECO:0000256" key="3">
    <source>
        <dbReference type="ARBA" id="ARBA00023163"/>
    </source>
</evidence>
<dbReference type="Proteomes" id="UP001553161">
    <property type="component" value="Unassembled WGS sequence"/>
</dbReference>
<dbReference type="PROSITE" id="PS50949">
    <property type="entry name" value="HTH_GNTR"/>
    <property type="match status" value="1"/>
</dbReference>
<evidence type="ECO:0000256" key="2">
    <source>
        <dbReference type="ARBA" id="ARBA00023125"/>
    </source>
</evidence>
<name>A0ABV3L969_9RHOB</name>
<sequence>MDLTAAGKLFDGQAPVKDRLENQVYRQLLDKIRFGNFAMGERLPSEAELCSEYGVSRPVVRAALSKLRDSGLIVSRRGAGSFVNSGVGTDTQGFEPLHSIDDIACFFAFRRAIEASSVELAAENATAAGIAMLRETVEDSRNLLNKGDIGIAADIKFHTKIAELSDSRFLIETIDMLRPHWMFIGNFVTSLGITGARTGERMIGEHHAIIDAIEAGDPIRARDAMVKHIRGSERRVFKGG</sequence>
<evidence type="ECO:0000256" key="1">
    <source>
        <dbReference type="ARBA" id="ARBA00023015"/>
    </source>
</evidence>
<accession>A0ABV3L969</accession>
<dbReference type="RefSeq" id="WP_366194029.1">
    <property type="nucleotide sequence ID" value="NZ_JBFBVU010000021.1"/>
</dbReference>
<dbReference type="PANTHER" id="PTHR43537:SF5">
    <property type="entry name" value="UXU OPERON TRANSCRIPTIONAL REGULATOR"/>
    <property type="match status" value="1"/>
</dbReference>
<evidence type="ECO:0000313" key="5">
    <source>
        <dbReference type="EMBL" id="MEV8468078.1"/>
    </source>
</evidence>
<reference evidence="5 6" key="1">
    <citation type="submission" date="2024-07" db="EMBL/GenBank/DDBJ databases">
        <authorList>
            <person name="Kang M."/>
        </authorList>
    </citation>
    <scope>NUCLEOTIDE SEQUENCE [LARGE SCALE GENOMIC DNA]</scope>
    <source>
        <strain evidence="5 6">DFM31</strain>
    </source>
</reference>
<proteinExistence type="predicted"/>
<dbReference type="PANTHER" id="PTHR43537">
    <property type="entry name" value="TRANSCRIPTIONAL REGULATOR, GNTR FAMILY"/>
    <property type="match status" value="1"/>
</dbReference>
<dbReference type="InterPro" id="IPR011711">
    <property type="entry name" value="GntR_C"/>
</dbReference>
<organism evidence="5 6">
    <name type="scientific">Meridianimarinicoccus marinus</name>
    <dbReference type="NCBI Taxonomy" id="3231483"/>
    <lineage>
        <taxon>Bacteria</taxon>
        <taxon>Pseudomonadati</taxon>
        <taxon>Pseudomonadota</taxon>
        <taxon>Alphaproteobacteria</taxon>
        <taxon>Rhodobacterales</taxon>
        <taxon>Paracoccaceae</taxon>
        <taxon>Meridianimarinicoccus</taxon>
    </lineage>
</organism>
<dbReference type="InterPro" id="IPR036390">
    <property type="entry name" value="WH_DNA-bd_sf"/>
</dbReference>
<feature type="domain" description="HTH gntR-type" evidence="4">
    <location>
        <begin position="18"/>
        <end position="86"/>
    </location>
</feature>
<dbReference type="InterPro" id="IPR008920">
    <property type="entry name" value="TF_FadR/GntR_C"/>
</dbReference>
<dbReference type="InterPro" id="IPR000524">
    <property type="entry name" value="Tscrpt_reg_HTH_GntR"/>
</dbReference>
<dbReference type="SUPFAM" id="SSF48008">
    <property type="entry name" value="GntR ligand-binding domain-like"/>
    <property type="match status" value="1"/>
</dbReference>
<keyword evidence="3" id="KW-0804">Transcription</keyword>